<dbReference type="InterPro" id="IPR041685">
    <property type="entry name" value="AAA_GajA/Old/RecF-like"/>
</dbReference>
<evidence type="ECO:0008006" key="5">
    <source>
        <dbReference type="Google" id="ProtNLM"/>
    </source>
</evidence>
<accession>A0A9X6S4I4</accession>
<dbReference type="Pfam" id="PF20469">
    <property type="entry name" value="OLD-like_TOPRIM"/>
    <property type="match status" value="1"/>
</dbReference>
<reference evidence="3 4" key="1">
    <citation type="submission" date="2016-05" db="EMBL/GenBank/DDBJ databases">
        <authorList>
            <person name="Lee J.-Y."/>
            <person name="Kim E.B."/>
            <person name="Choi Y.-J."/>
        </authorList>
    </citation>
    <scope>NUCLEOTIDE SEQUENCE [LARGE SCALE GENOMIC DNA]</scope>
    <source>
        <strain evidence="3 4">KLA006</strain>
    </source>
</reference>
<feature type="domain" description="Endonuclease GajA/Old nuclease/RecF-like AAA" evidence="1">
    <location>
        <begin position="3"/>
        <end position="212"/>
    </location>
</feature>
<dbReference type="SUPFAM" id="SSF52540">
    <property type="entry name" value="P-loop containing nucleoside triphosphate hydrolases"/>
    <property type="match status" value="1"/>
</dbReference>
<dbReference type="EMBL" id="LXZO01000091">
    <property type="protein sequence ID" value="PAY46321.1"/>
    <property type="molecule type" value="Genomic_DNA"/>
</dbReference>
<feature type="domain" description="OLD protein-like TOPRIM" evidence="2">
    <location>
        <begin position="358"/>
        <end position="423"/>
    </location>
</feature>
<dbReference type="InterPro" id="IPR051396">
    <property type="entry name" value="Bact_Antivir_Def_Nuclease"/>
</dbReference>
<dbReference type="Gene3D" id="3.40.50.300">
    <property type="entry name" value="P-loop containing nucleotide triphosphate hydrolases"/>
    <property type="match status" value="2"/>
</dbReference>
<dbReference type="InterPro" id="IPR027417">
    <property type="entry name" value="P-loop_NTPase"/>
</dbReference>
<dbReference type="Pfam" id="PF13175">
    <property type="entry name" value="AAA_15"/>
    <property type="match status" value="1"/>
</dbReference>
<dbReference type="Proteomes" id="UP000218139">
    <property type="component" value="Unassembled WGS sequence"/>
</dbReference>
<proteinExistence type="predicted"/>
<organism evidence="3 4">
    <name type="scientific">Ligilactobacillus salivarius</name>
    <dbReference type="NCBI Taxonomy" id="1624"/>
    <lineage>
        <taxon>Bacteria</taxon>
        <taxon>Bacillati</taxon>
        <taxon>Bacillota</taxon>
        <taxon>Bacilli</taxon>
        <taxon>Lactobacillales</taxon>
        <taxon>Lactobacillaceae</taxon>
        <taxon>Ligilactobacillus</taxon>
    </lineage>
</organism>
<evidence type="ECO:0000259" key="2">
    <source>
        <dbReference type="Pfam" id="PF20469"/>
    </source>
</evidence>
<dbReference type="PANTHER" id="PTHR43581:SF4">
    <property type="entry name" value="ATP_GTP PHOSPHATASE"/>
    <property type="match status" value="1"/>
</dbReference>
<dbReference type="RefSeq" id="WP_034982978.1">
    <property type="nucleotide sequence ID" value="NZ_JBKZCE010000026.1"/>
</dbReference>
<comment type="caution">
    <text evidence="3">The sequence shown here is derived from an EMBL/GenBank/DDBJ whole genome shotgun (WGS) entry which is preliminary data.</text>
</comment>
<dbReference type="InterPro" id="IPR034139">
    <property type="entry name" value="TOPRIM_OLD"/>
</dbReference>
<gene>
    <name evidence="3" type="ORF">A8C52_07925</name>
</gene>
<dbReference type="AlphaFoldDB" id="A0A9X6S4I4"/>
<evidence type="ECO:0000259" key="1">
    <source>
        <dbReference type="Pfam" id="PF13175"/>
    </source>
</evidence>
<name>A0A9X6S4I4_9LACO</name>
<evidence type="ECO:0000313" key="3">
    <source>
        <dbReference type="EMBL" id="PAY46321.1"/>
    </source>
</evidence>
<sequence length="526" mass="60423">MNYIKSLHIEGFKKFVTLDVQFNEHMNILVGENEAGKSTILDAIKTVLNQQYRSADKSVLRDLFNTQVVAAFQANPSVGTLPRILIEVELLLDSKQKNADYFYGEVYGKRKKQQEKFGIRFECKFDEELGTGLEQSISEGKIPYEYYTLTWNTFANRQYKMVKRPLQFLSIDTTNNAVIPSFNYYNKSLFASKYDEVTRIKAKNDFREKLQEAFDSVELPPISDNRKFGVDSKKVVLETILSVYENSVALENRGSGMESLIKTQIALDKKNGIDVILMEEPENHLCFSTLQKMLQEISEKQNESQIIVTTHNNMIASRLNLNNVLWVTNDGVKSLSSVDSEVANFFVKADDNVFLQLLLSKKVFLVEGATEFLLLPYFYKELTGRTIEEDGISVISCNGISFRKYLTIAENTNKRIAVITDNDKKQERINEAKEFNKKHDLQNIFMGMTTTDWTWEICVYNVNKKVLDEMIDVQAGAKYSFHDKCYGAVPGKMLNNKVDTAYQMLTSGRTFEIPQYVKDAIKWINR</sequence>
<protein>
    <recommendedName>
        <fullName evidence="5">ATP-dependent endonuclease</fullName>
    </recommendedName>
</protein>
<dbReference type="CDD" id="cd01026">
    <property type="entry name" value="TOPRIM_OLD"/>
    <property type="match status" value="1"/>
</dbReference>
<evidence type="ECO:0000313" key="4">
    <source>
        <dbReference type="Proteomes" id="UP000218139"/>
    </source>
</evidence>
<dbReference type="PANTHER" id="PTHR43581">
    <property type="entry name" value="ATP/GTP PHOSPHATASE"/>
    <property type="match status" value="1"/>
</dbReference>